<dbReference type="AlphaFoldDB" id="A0A7W6E3L1"/>
<gene>
    <name evidence="1" type="ORF">GGR95_000435</name>
</gene>
<sequence>MNWTRGGAVERNCCTAKGSLEISVGQKGKGEEATLNHDRRFTHHLHNKAAAGFSGVWF</sequence>
<reference evidence="1 2" key="1">
    <citation type="submission" date="2020-08" db="EMBL/GenBank/DDBJ databases">
        <title>Genomic Encyclopedia of Type Strains, Phase IV (KMG-IV): sequencing the most valuable type-strain genomes for metagenomic binning, comparative biology and taxonomic classification.</title>
        <authorList>
            <person name="Goeker M."/>
        </authorList>
    </citation>
    <scope>NUCLEOTIDE SEQUENCE [LARGE SCALE GENOMIC DNA]</scope>
    <source>
        <strain evidence="1 2">DSM 102234</strain>
    </source>
</reference>
<dbReference type="RefSeq" id="WP_184562270.1">
    <property type="nucleotide sequence ID" value="NZ_JACIEI010000001.1"/>
</dbReference>
<comment type="caution">
    <text evidence="1">The sequence shown here is derived from an EMBL/GenBank/DDBJ whole genome shotgun (WGS) entry which is preliminary data.</text>
</comment>
<name>A0A7W6E3L1_9RHOB</name>
<organism evidence="1 2">
    <name type="scientific">Sulfitobacter undariae</name>
    <dbReference type="NCBI Taxonomy" id="1563671"/>
    <lineage>
        <taxon>Bacteria</taxon>
        <taxon>Pseudomonadati</taxon>
        <taxon>Pseudomonadota</taxon>
        <taxon>Alphaproteobacteria</taxon>
        <taxon>Rhodobacterales</taxon>
        <taxon>Roseobacteraceae</taxon>
        <taxon>Sulfitobacter</taxon>
    </lineage>
</organism>
<evidence type="ECO:0000313" key="2">
    <source>
        <dbReference type="Proteomes" id="UP000530268"/>
    </source>
</evidence>
<proteinExistence type="predicted"/>
<keyword evidence="2" id="KW-1185">Reference proteome</keyword>
<dbReference type="EMBL" id="JACIEI010000001">
    <property type="protein sequence ID" value="MBB3992816.1"/>
    <property type="molecule type" value="Genomic_DNA"/>
</dbReference>
<accession>A0A7W6E3L1</accession>
<evidence type="ECO:0000313" key="1">
    <source>
        <dbReference type="EMBL" id="MBB3992816.1"/>
    </source>
</evidence>
<dbReference type="Proteomes" id="UP000530268">
    <property type="component" value="Unassembled WGS sequence"/>
</dbReference>
<protein>
    <submittedName>
        <fullName evidence="1">Uncharacterized protein</fullName>
    </submittedName>
</protein>